<dbReference type="PANTHER" id="PTHR40254">
    <property type="entry name" value="BLR0577 PROTEIN"/>
    <property type="match status" value="1"/>
</dbReference>
<evidence type="ECO:0000313" key="2">
    <source>
        <dbReference type="Proteomes" id="UP001149822"/>
    </source>
</evidence>
<reference evidence="1" key="1">
    <citation type="submission" date="2022-12" db="EMBL/GenBank/DDBJ databases">
        <title>Paracoccus sp. EF6 isolated from a lake water.</title>
        <authorList>
            <person name="Liu H."/>
        </authorList>
    </citation>
    <scope>NUCLEOTIDE SEQUENCE</scope>
    <source>
        <strain evidence="1">EF6</strain>
    </source>
</reference>
<dbReference type="PANTHER" id="PTHR40254:SF1">
    <property type="entry name" value="BLR0577 PROTEIN"/>
    <property type="match status" value="1"/>
</dbReference>
<protein>
    <recommendedName>
        <fullName evidence="3">FAD-NAD(P)-binding protein</fullName>
    </recommendedName>
</protein>
<keyword evidence="2" id="KW-1185">Reference proteome</keyword>
<dbReference type="RefSeq" id="WP_268944233.1">
    <property type="nucleotide sequence ID" value="NZ_JAPTYD010000070.1"/>
</dbReference>
<dbReference type="Proteomes" id="UP001149822">
    <property type="component" value="Unassembled WGS sequence"/>
</dbReference>
<dbReference type="InterPro" id="IPR052189">
    <property type="entry name" value="L-asp_N-monooxygenase_NS-form"/>
</dbReference>
<organism evidence="1 2">
    <name type="scientific">Paracoccus benzoatiresistens</name>
    <dbReference type="NCBI Taxonomy" id="2997341"/>
    <lineage>
        <taxon>Bacteria</taxon>
        <taxon>Pseudomonadati</taxon>
        <taxon>Pseudomonadota</taxon>
        <taxon>Alphaproteobacteria</taxon>
        <taxon>Rhodobacterales</taxon>
        <taxon>Paracoccaceae</taxon>
        <taxon>Paracoccus</taxon>
    </lineage>
</organism>
<gene>
    <name evidence="1" type="ORF">OU682_21375</name>
</gene>
<dbReference type="EMBL" id="JAPTYD010000070">
    <property type="protein sequence ID" value="MCZ0964137.1"/>
    <property type="molecule type" value="Genomic_DNA"/>
</dbReference>
<proteinExistence type="predicted"/>
<evidence type="ECO:0008006" key="3">
    <source>
        <dbReference type="Google" id="ProtNLM"/>
    </source>
</evidence>
<sequence length="297" mass="32835">MAKVPDLPEADFCCPIPYQLLKVLTDEAVARCASGACPLDAVFDLVRAEILHADPAFALRIGLASLDADSFAPVYFAAREAADPFRWARRNLEEVERNKADKVTVPWRYTLLRMHEKVETIVSELPEADRKRFDAGLKKVFVDNYAAVPSEFIRRLLALRDAGILSILALGDDYDLQREPSRTTIRNDKGKHVFEVFIDARGQKSLTSQDMPFPTLREALLQAGQDVPEVAEDYSLIGVPDYAGRLTLASIPYLMHDRPFVQGITACHDIAAAIAAGAATGRRRRLAAGGWRLAAEA</sequence>
<name>A0ABT4JC43_9RHOB</name>
<accession>A0ABT4JC43</accession>
<comment type="caution">
    <text evidence="1">The sequence shown here is derived from an EMBL/GenBank/DDBJ whole genome shotgun (WGS) entry which is preliminary data.</text>
</comment>
<evidence type="ECO:0000313" key="1">
    <source>
        <dbReference type="EMBL" id="MCZ0964137.1"/>
    </source>
</evidence>